<reference evidence="2" key="1">
    <citation type="journal article" date="2018" name="Proc. Natl. Acad. Sci. U.S.A.">
        <title>Linking secondary metabolites to gene clusters through genome sequencing of six diverse Aspergillus species.</title>
        <authorList>
            <person name="Kaerboelling I."/>
            <person name="Vesth T.C."/>
            <person name="Frisvad J.C."/>
            <person name="Nybo J.L."/>
            <person name="Theobald S."/>
            <person name="Kuo A."/>
            <person name="Bowyer P."/>
            <person name="Matsuda Y."/>
            <person name="Mondo S."/>
            <person name="Lyhne E.K."/>
            <person name="Kogle M.E."/>
            <person name="Clum A."/>
            <person name="Lipzen A."/>
            <person name="Salamov A."/>
            <person name="Ngan C.Y."/>
            <person name="Daum C."/>
            <person name="Chiniquy J."/>
            <person name="Barry K."/>
            <person name="LaButti K."/>
            <person name="Haridas S."/>
            <person name="Simmons B.A."/>
            <person name="Magnuson J.K."/>
            <person name="Mortensen U.H."/>
            <person name="Larsen T.O."/>
            <person name="Grigoriev I.V."/>
            <person name="Baker S.E."/>
            <person name="Andersen M.R."/>
        </authorList>
    </citation>
    <scope>NUCLEOTIDE SEQUENCE [LARGE SCALE GENOMIC DNA]</scope>
    <source>
        <strain evidence="2">IBT 16806</strain>
    </source>
</reference>
<sequence>MENSSRSPLLLDHHGPDEYNATELYSSGKHNIVTTVDEVFYHSDDEEVVILDLVFMDSTRNTSVDMWSSDAVLFHIRRGTPPYTERLRGAFDLVTYFDITTHGQGVRVNKLRGRIFHFLRPNGGLGLANFWFPATSRMQRAQGGAQTFTVTELVHRTSPGRWKNITKLRDKVVVYGKRVALKERPGPTTEDFNFDNTILQAKSVLLATVLNLRLDIALLTDFLAVKDRASSQTHSAISHRFLINTPLRFHTCSYLPPLVRLSFTMGSLLNLPTEILLFTIGFFESAPLWLWTPPHRFPAAQAAPPPAATTTFSILSESFLLRHDKPLVAVAVT</sequence>
<dbReference type="RefSeq" id="XP_024680080.1">
    <property type="nucleotide sequence ID" value="XM_024825065.1"/>
</dbReference>
<dbReference type="GeneID" id="36532390"/>
<protein>
    <submittedName>
        <fullName evidence="1">Uncharacterized protein</fullName>
    </submittedName>
</protein>
<dbReference type="EMBL" id="MSZS01000006">
    <property type="protein sequence ID" value="PKX91485.1"/>
    <property type="molecule type" value="Genomic_DNA"/>
</dbReference>
<evidence type="ECO:0000313" key="1">
    <source>
        <dbReference type="EMBL" id="PKX91485.1"/>
    </source>
</evidence>
<name>A0A2I1C1K4_ASPN1</name>
<keyword evidence="2" id="KW-1185">Reference proteome</keyword>
<evidence type="ECO:0000313" key="2">
    <source>
        <dbReference type="Proteomes" id="UP000234474"/>
    </source>
</evidence>
<accession>A0A2I1C1K4</accession>
<dbReference type="AlphaFoldDB" id="A0A2I1C1K4"/>
<proteinExistence type="predicted"/>
<organism evidence="1 2">
    <name type="scientific">Aspergillus novofumigatus (strain IBT 16806)</name>
    <dbReference type="NCBI Taxonomy" id="1392255"/>
    <lineage>
        <taxon>Eukaryota</taxon>
        <taxon>Fungi</taxon>
        <taxon>Dikarya</taxon>
        <taxon>Ascomycota</taxon>
        <taxon>Pezizomycotina</taxon>
        <taxon>Eurotiomycetes</taxon>
        <taxon>Eurotiomycetidae</taxon>
        <taxon>Eurotiales</taxon>
        <taxon>Aspergillaceae</taxon>
        <taxon>Aspergillus</taxon>
        <taxon>Aspergillus subgen. Fumigati</taxon>
    </lineage>
</organism>
<gene>
    <name evidence="1" type="ORF">P174DRAFT_422647</name>
</gene>
<dbReference type="Proteomes" id="UP000234474">
    <property type="component" value="Unassembled WGS sequence"/>
</dbReference>
<comment type="caution">
    <text evidence="1">The sequence shown here is derived from an EMBL/GenBank/DDBJ whole genome shotgun (WGS) entry which is preliminary data.</text>
</comment>
<dbReference type="VEuPathDB" id="FungiDB:P174DRAFT_422647"/>
<dbReference type="STRING" id="1392255.A0A2I1C1K4"/>